<protein>
    <recommendedName>
        <fullName evidence="2">J domain-containing protein</fullName>
    </recommendedName>
</protein>
<dbReference type="RefSeq" id="XP_060289312.1">
    <property type="nucleotide sequence ID" value="XM_060439014.1"/>
</dbReference>
<evidence type="ECO:0000313" key="4">
    <source>
        <dbReference type="Proteomes" id="UP001172101"/>
    </source>
</evidence>
<feature type="compositionally biased region" description="Polar residues" evidence="1">
    <location>
        <begin position="606"/>
        <end position="620"/>
    </location>
</feature>
<evidence type="ECO:0000259" key="2">
    <source>
        <dbReference type="PROSITE" id="PS50076"/>
    </source>
</evidence>
<proteinExistence type="predicted"/>
<feature type="region of interest" description="Disordered" evidence="1">
    <location>
        <begin position="61"/>
        <end position="230"/>
    </location>
</feature>
<evidence type="ECO:0000256" key="1">
    <source>
        <dbReference type="SAM" id="MobiDB-lite"/>
    </source>
</evidence>
<dbReference type="CDD" id="cd06257">
    <property type="entry name" value="DnaJ"/>
    <property type="match status" value="1"/>
</dbReference>
<dbReference type="Gene3D" id="1.10.287.110">
    <property type="entry name" value="DnaJ domain"/>
    <property type="match status" value="1"/>
</dbReference>
<sequence>MSKLDYSRDYYADLELPPTADVNEVKRQFKKLALKYHPDRNLGHEDEFTDKFQAIQSAHEILSDPAAKAKFDEYRRHRTGRYPTSSVPRSAGNPYQNVSKNMAEQFGSPPKRRPPTRPTPSTSSSSRYSTWGQPPTAKKTENATENLRAWDRMRTGPTNRASQASAAAAAPPNSPRPNAKNMDPPPPPPRSAAQARREEAKFGTGTRKKGFVPASPLGDEPPVRNSHYSTGLHSSVFEEVSANLKKDREAHYVVDPLMEQFNEPRHSTPYTSHLREKTNPFEGVSMSRAKSVRDGCHSGHNTDGETPPPPPQRQRSVSVGESDSFKKPSAEKSAFGTAAASHRFGFPSQAGDKYGPRSLEANSAPPTATFANPGSSSSAINSTTVDGGASSNAKMGPNVYATLFKTGKFIFNPSRTSSLSSSAQKTPHPSGRVGVDSNGGKWQEMPNGKAKLDGKAAPSGNSSPSTRELNSFEKSLQDQLEGLLSVRGTRPSKQQSAPGYGCGVKPKRSCLRVGTRRTNATHRVRFSVPDDDDDETFGPNLSAQQARFMRNSTDNINTQFVPDETGGGRYKFNAGSDSSGDDAFLRAKQRSRTTTRGRQSPLKNGMASSAESVNNASQQEAGKKPGGFDPSQWEEKLGPHLFAHPTGATGGKAASPTRPVRPAKKQRPIRAGGAFGTATVVDDDETSGNYQARPTAPAMSAADISGARSPNAMDIDTPPPEPAASQPTSARTINVEPSKPEWRAGDVNGVRADANLGGGLNIMHKVNPNAAGSEDSEEFRRPIFAEFRNVEPFMSKPSGLNSLSDMTSNLPFESKPSAKIPLEKAKPKPVSFPHPPVAPRPPPSFAIATPKPKSAMWASYARDFEKYLRDWPVFNKNIVDHFFRRQQMFEQLNAEGYNWIVSKNDAKMEEYIHWLEQDKHVRQKWMAACDAHELHVREFQKIREQMKQQ</sequence>
<feature type="compositionally biased region" description="Low complexity" evidence="1">
    <location>
        <begin position="159"/>
        <end position="182"/>
    </location>
</feature>
<dbReference type="InterPro" id="IPR001623">
    <property type="entry name" value="DnaJ_domain"/>
</dbReference>
<dbReference type="PROSITE" id="PS50076">
    <property type="entry name" value="DNAJ_2"/>
    <property type="match status" value="1"/>
</dbReference>
<dbReference type="InterPro" id="IPR050817">
    <property type="entry name" value="DjlA_DnaK_co-chaperone"/>
</dbReference>
<feature type="compositionally biased region" description="Basic and acidic residues" evidence="1">
    <location>
        <begin position="291"/>
        <end position="303"/>
    </location>
</feature>
<feature type="compositionally biased region" description="Low complexity" evidence="1">
    <location>
        <begin position="119"/>
        <end position="130"/>
    </location>
</feature>
<dbReference type="EMBL" id="JAUIRO010000009">
    <property type="protein sequence ID" value="KAK0701648.1"/>
    <property type="molecule type" value="Genomic_DNA"/>
</dbReference>
<feature type="region of interest" description="Disordered" evidence="1">
    <location>
        <begin position="288"/>
        <end position="393"/>
    </location>
</feature>
<name>A0AA39ZQC8_9PEZI</name>
<comment type="caution">
    <text evidence="3">The sequence shown here is derived from an EMBL/GenBank/DDBJ whole genome shotgun (WGS) entry which is preliminary data.</text>
</comment>
<dbReference type="Pfam" id="PF00226">
    <property type="entry name" value="DnaJ"/>
    <property type="match status" value="1"/>
</dbReference>
<organism evidence="3 4">
    <name type="scientific">Lasiosphaeria miniovina</name>
    <dbReference type="NCBI Taxonomy" id="1954250"/>
    <lineage>
        <taxon>Eukaryota</taxon>
        <taxon>Fungi</taxon>
        <taxon>Dikarya</taxon>
        <taxon>Ascomycota</taxon>
        <taxon>Pezizomycotina</taxon>
        <taxon>Sordariomycetes</taxon>
        <taxon>Sordariomycetidae</taxon>
        <taxon>Sordariales</taxon>
        <taxon>Lasiosphaeriaceae</taxon>
        <taxon>Lasiosphaeria</taxon>
    </lineage>
</organism>
<dbReference type="SUPFAM" id="SSF46565">
    <property type="entry name" value="Chaperone J-domain"/>
    <property type="match status" value="1"/>
</dbReference>
<accession>A0AA39ZQC8</accession>
<feature type="compositionally biased region" description="Polar residues" evidence="1">
    <location>
        <begin position="415"/>
        <end position="427"/>
    </location>
</feature>
<dbReference type="GeneID" id="85322284"/>
<feature type="domain" description="J" evidence="2">
    <location>
        <begin position="9"/>
        <end position="75"/>
    </location>
</feature>
<reference evidence="3" key="1">
    <citation type="submission" date="2023-06" db="EMBL/GenBank/DDBJ databases">
        <title>Genome-scale phylogeny and comparative genomics of the fungal order Sordariales.</title>
        <authorList>
            <consortium name="Lawrence Berkeley National Laboratory"/>
            <person name="Hensen N."/>
            <person name="Bonometti L."/>
            <person name="Westerberg I."/>
            <person name="Brannstrom I.O."/>
            <person name="Guillou S."/>
            <person name="Cros-Aarteil S."/>
            <person name="Calhoun S."/>
            <person name="Haridas S."/>
            <person name="Kuo A."/>
            <person name="Mondo S."/>
            <person name="Pangilinan J."/>
            <person name="Riley R."/>
            <person name="LaButti K."/>
            <person name="Andreopoulos B."/>
            <person name="Lipzen A."/>
            <person name="Chen C."/>
            <person name="Yanf M."/>
            <person name="Daum C."/>
            <person name="Ng V."/>
            <person name="Clum A."/>
            <person name="Steindorff A."/>
            <person name="Ohm R."/>
            <person name="Martin F."/>
            <person name="Silar P."/>
            <person name="Natvig D."/>
            <person name="Lalanne C."/>
            <person name="Gautier V."/>
            <person name="Ament-velasquez S.L."/>
            <person name="Kruys A."/>
            <person name="Hutchinson M.I."/>
            <person name="Powell A.J."/>
            <person name="Barry K."/>
            <person name="Miller A.N."/>
            <person name="Grigoriev I.V."/>
            <person name="Debuchy R."/>
            <person name="Gladieux P."/>
            <person name="Thoren M.H."/>
            <person name="Johannesson H."/>
        </authorList>
    </citation>
    <scope>NUCLEOTIDE SEQUENCE</scope>
    <source>
        <strain evidence="3">SMH2392-1A</strain>
    </source>
</reference>
<feature type="compositionally biased region" description="Basic and acidic residues" evidence="1">
    <location>
        <begin position="138"/>
        <end position="154"/>
    </location>
</feature>
<feature type="region of interest" description="Disordered" evidence="1">
    <location>
        <begin position="415"/>
        <end position="472"/>
    </location>
</feature>
<dbReference type="InterPro" id="IPR036869">
    <property type="entry name" value="J_dom_sf"/>
</dbReference>
<gene>
    <name evidence="3" type="ORF">B0T26DRAFT_660237</name>
</gene>
<dbReference type="PROSITE" id="PS00636">
    <property type="entry name" value="DNAJ_1"/>
    <property type="match status" value="1"/>
</dbReference>
<dbReference type="SMART" id="SM00271">
    <property type="entry name" value="DnaJ"/>
    <property type="match status" value="1"/>
</dbReference>
<dbReference type="PANTHER" id="PTHR24074">
    <property type="entry name" value="CO-CHAPERONE PROTEIN DJLA"/>
    <property type="match status" value="1"/>
</dbReference>
<dbReference type="PRINTS" id="PR00625">
    <property type="entry name" value="JDOMAIN"/>
</dbReference>
<dbReference type="Proteomes" id="UP001172101">
    <property type="component" value="Unassembled WGS sequence"/>
</dbReference>
<dbReference type="AlphaFoldDB" id="A0AA39ZQC8"/>
<dbReference type="InterPro" id="IPR018253">
    <property type="entry name" value="DnaJ_domain_CS"/>
</dbReference>
<keyword evidence="4" id="KW-1185">Reference proteome</keyword>
<feature type="region of interest" description="Disordered" evidence="1">
    <location>
        <begin position="556"/>
        <end position="747"/>
    </location>
</feature>
<feature type="compositionally biased region" description="Polar residues" evidence="1">
    <location>
        <begin position="459"/>
        <end position="472"/>
    </location>
</feature>
<feature type="compositionally biased region" description="Polar residues" evidence="1">
    <location>
        <begin position="82"/>
        <end position="102"/>
    </location>
</feature>
<feature type="compositionally biased region" description="Polar residues" evidence="1">
    <location>
        <begin position="360"/>
        <end position="393"/>
    </location>
</feature>
<evidence type="ECO:0000313" key="3">
    <source>
        <dbReference type="EMBL" id="KAK0701648.1"/>
    </source>
</evidence>